<dbReference type="InterPro" id="IPR001650">
    <property type="entry name" value="Helicase_C-like"/>
</dbReference>
<evidence type="ECO:0000256" key="5">
    <source>
        <dbReference type="ARBA" id="ARBA00022801"/>
    </source>
</evidence>
<evidence type="ECO:0000256" key="7">
    <source>
        <dbReference type="ARBA" id="ARBA00022833"/>
    </source>
</evidence>
<name>A0A381QWQ4_9ZZZZ</name>
<feature type="domain" description="Helicase ATP-binding" evidence="13">
    <location>
        <begin position="137"/>
        <end position="303"/>
    </location>
</feature>
<sequence>MSSIIEVAIAVPLHNTFDYLCDYQVNIGARVSVPFGRKKVVGVVLAEKNKSDYDNLRSVEEVLDKDGILSKEILDFLFWSANYYHHPIGEVLLSALPKNLRQGKPAVVKKLTAHERELTPCNFETTKEQKTAIDAVIKSQNSFHSFLIHGVTGSGKTEVYLRVTESLLKKGRQVLVLVPEIGLTPQMISRFEERVETKVVSIHSQLNETQKTDAYLMAKNAEAGVILGTRSAIFTPIPKLGLVIVDEEHDDSFKQRSGFRYSARDLCFMRAKFANIPLLLGTATPSLETLKNVLDGKLTRLVLSSRPGAAILPEINLIDMRAQSAEALSQPLVARMRHYLDDNKQVMLFINRRGYAPVFFCTECDWRAECDSCDAALIYHRHINRLKCHHCGSEKLPEPSCPACHQSTLKVLGYGTERLEENLESYFPNTPVIRIDRDTTRRKKAFAGHLEQIHSGKPCILVGTQMLAKGHDFSELAFVGVLDVDVGLMSLDFRATENIAQLLIQVSGRAGRRKDSGEVAIQTRYPNHPIFSHIKKSAYSKYAGTLLKEREEAQLPPYAHQALICANSKNKQSAEQFLNGVLMLLNSIDMDSVEIWGPVPGVIEKKSNYYYYNLYLQSTNRKDLHRLLKTFYLNIDTLKTSKSVRWYLDVDPIE</sequence>
<evidence type="ECO:0000256" key="12">
    <source>
        <dbReference type="ARBA" id="ARBA00048988"/>
    </source>
</evidence>
<evidence type="ECO:0000256" key="2">
    <source>
        <dbReference type="ARBA" id="ARBA00022705"/>
    </source>
</evidence>
<dbReference type="GO" id="GO:0006269">
    <property type="term" value="P:DNA replication, synthesis of primer"/>
    <property type="evidence" value="ECO:0007669"/>
    <property type="project" value="UniProtKB-KW"/>
</dbReference>
<dbReference type="AlphaFoldDB" id="A0A381QWQ4"/>
<dbReference type="GO" id="GO:0046872">
    <property type="term" value="F:metal ion binding"/>
    <property type="evidence" value="ECO:0007669"/>
    <property type="project" value="UniProtKB-KW"/>
</dbReference>
<protein>
    <recommendedName>
        <fullName evidence="11">DNA 3'-5' helicase</fullName>
        <ecNumber evidence="11">5.6.2.4</ecNumber>
    </recommendedName>
</protein>
<evidence type="ECO:0000256" key="3">
    <source>
        <dbReference type="ARBA" id="ARBA00022723"/>
    </source>
</evidence>
<dbReference type="GO" id="GO:0043138">
    <property type="term" value="F:3'-5' DNA helicase activity"/>
    <property type="evidence" value="ECO:0007669"/>
    <property type="project" value="UniProtKB-EC"/>
</dbReference>
<dbReference type="Gene3D" id="3.40.50.300">
    <property type="entry name" value="P-loop containing nucleotide triphosphate hydrolases"/>
    <property type="match status" value="2"/>
</dbReference>
<dbReference type="PROSITE" id="PS51192">
    <property type="entry name" value="HELICASE_ATP_BIND_1"/>
    <property type="match status" value="1"/>
</dbReference>
<dbReference type="GO" id="GO:0003677">
    <property type="term" value="F:DNA binding"/>
    <property type="evidence" value="ECO:0007669"/>
    <property type="project" value="UniProtKB-KW"/>
</dbReference>
<keyword evidence="4" id="KW-0547">Nucleotide-binding</keyword>
<evidence type="ECO:0000256" key="6">
    <source>
        <dbReference type="ARBA" id="ARBA00022806"/>
    </source>
</evidence>
<dbReference type="FunFam" id="3.40.1440.60:FF:000001">
    <property type="entry name" value="Primosomal protein N"/>
    <property type="match status" value="1"/>
</dbReference>
<evidence type="ECO:0000256" key="10">
    <source>
        <dbReference type="ARBA" id="ARBA00023235"/>
    </source>
</evidence>
<evidence type="ECO:0000259" key="13">
    <source>
        <dbReference type="PROSITE" id="PS51192"/>
    </source>
</evidence>
<evidence type="ECO:0000256" key="9">
    <source>
        <dbReference type="ARBA" id="ARBA00023125"/>
    </source>
</evidence>
<dbReference type="Gene3D" id="3.40.1440.60">
    <property type="entry name" value="PriA, 3(prime) DNA-binding domain"/>
    <property type="match status" value="1"/>
</dbReference>
<dbReference type="CDD" id="cd17929">
    <property type="entry name" value="DEXHc_priA"/>
    <property type="match status" value="1"/>
</dbReference>
<dbReference type="HAMAP" id="MF_00983">
    <property type="entry name" value="PriA"/>
    <property type="match status" value="1"/>
</dbReference>
<keyword evidence="7" id="KW-0862">Zinc</keyword>
<comment type="catalytic activity">
    <reaction evidence="12">
        <text>ATP + H2O = ADP + phosphate + H(+)</text>
        <dbReference type="Rhea" id="RHEA:13065"/>
        <dbReference type="ChEBI" id="CHEBI:15377"/>
        <dbReference type="ChEBI" id="CHEBI:15378"/>
        <dbReference type="ChEBI" id="CHEBI:30616"/>
        <dbReference type="ChEBI" id="CHEBI:43474"/>
        <dbReference type="ChEBI" id="CHEBI:456216"/>
        <dbReference type="EC" id="5.6.2.4"/>
    </reaction>
</comment>
<dbReference type="InterPro" id="IPR040498">
    <property type="entry name" value="PriA_CRR"/>
</dbReference>
<dbReference type="EMBL" id="UINC01001485">
    <property type="protein sequence ID" value="SUZ81973.1"/>
    <property type="molecule type" value="Genomic_DNA"/>
</dbReference>
<evidence type="ECO:0000313" key="14">
    <source>
        <dbReference type="EMBL" id="SUZ81973.1"/>
    </source>
</evidence>
<dbReference type="SMART" id="SM00490">
    <property type="entry name" value="HELICc"/>
    <property type="match status" value="1"/>
</dbReference>
<dbReference type="FunFam" id="3.40.50.300:FF:000489">
    <property type="entry name" value="Primosome assembly protein PriA"/>
    <property type="match status" value="1"/>
</dbReference>
<dbReference type="SUPFAM" id="SSF52540">
    <property type="entry name" value="P-loop containing nucleoside triphosphate hydrolases"/>
    <property type="match status" value="2"/>
</dbReference>
<dbReference type="GO" id="GO:0016787">
    <property type="term" value="F:hydrolase activity"/>
    <property type="evidence" value="ECO:0007669"/>
    <property type="project" value="UniProtKB-KW"/>
</dbReference>
<dbReference type="Pfam" id="PF18319">
    <property type="entry name" value="Zn_ribbon_PriA"/>
    <property type="match status" value="1"/>
</dbReference>
<keyword evidence="9" id="KW-0238">DNA-binding</keyword>
<dbReference type="InterPro" id="IPR027417">
    <property type="entry name" value="P-loop_NTPase"/>
</dbReference>
<proteinExistence type="inferred from homology"/>
<dbReference type="EC" id="5.6.2.4" evidence="11"/>
<evidence type="ECO:0000256" key="11">
    <source>
        <dbReference type="ARBA" id="ARBA00034808"/>
    </source>
</evidence>
<evidence type="ECO:0000256" key="4">
    <source>
        <dbReference type="ARBA" id="ARBA00022741"/>
    </source>
</evidence>
<keyword evidence="10" id="KW-0413">Isomerase</keyword>
<dbReference type="InterPro" id="IPR041236">
    <property type="entry name" value="PriA_C"/>
</dbReference>
<accession>A0A381QWQ4</accession>
<dbReference type="Pfam" id="PF18074">
    <property type="entry name" value="PriA_C"/>
    <property type="match status" value="1"/>
</dbReference>
<dbReference type="Pfam" id="PF00270">
    <property type="entry name" value="DEAD"/>
    <property type="match status" value="1"/>
</dbReference>
<dbReference type="InterPro" id="IPR042115">
    <property type="entry name" value="PriA_3primeBD_sf"/>
</dbReference>
<dbReference type="Pfam" id="PF17764">
    <property type="entry name" value="PriA_3primeBD"/>
    <property type="match status" value="1"/>
</dbReference>
<keyword evidence="1" id="KW-0639">Primosome</keyword>
<keyword evidence="8" id="KW-0067">ATP-binding</keyword>
<dbReference type="GO" id="GO:0006310">
    <property type="term" value="P:DNA recombination"/>
    <property type="evidence" value="ECO:0007669"/>
    <property type="project" value="InterPro"/>
</dbReference>
<dbReference type="GO" id="GO:0006302">
    <property type="term" value="P:double-strand break repair"/>
    <property type="evidence" value="ECO:0007669"/>
    <property type="project" value="InterPro"/>
</dbReference>
<dbReference type="InterPro" id="IPR014001">
    <property type="entry name" value="Helicase_ATP-bd"/>
</dbReference>
<keyword evidence="3" id="KW-0479">Metal-binding</keyword>
<dbReference type="PANTHER" id="PTHR30580:SF0">
    <property type="entry name" value="PRIMOSOMAL PROTEIN N"/>
    <property type="match status" value="1"/>
</dbReference>
<keyword evidence="6" id="KW-0347">Helicase</keyword>
<keyword evidence="5" id="KW-0378">Hydrolase</keyword>
<dbReference type="GO" id="GO:0005524">
    <property type="term" value="F:ATP binding"/>
    <property type="evidence" value="ECO:0007669"/>
    <property type="project" value="UniProtKB-KW"/>
</dbReference>
<dbReference type="PANTHER" id="PTHR30580">
    <property type="entry name" value="PRIMOSOMAL PROTEIN N"/>
    <property type="match status" value="1"/>
</dbReference>
<keyword evidence="2" id="KW-0235">DNA replication</keyword>
<dbReference type="InterPro" id="IPR005259">
    <property type="entry name" value="PriA"/>
</dbReference>
<reference evidence="14" key="1">
    <citation type="submission" date="2018-05" db="EMBL/GenBank/DDBJ databases">
        <authorList>
            <person name="Lanie J.A."/>
            <person name="Ng W.-L."/>
            <person name="Kazmierczak K.M."/>
            <person name="Andrzejewski T.M."/>
            <person name="Davidsen T.M."/>
            <person name="Wayne K.J."/>
            <person name="Tettelin H."/>
            <person name="Glass J.I."/>
            <person name="Rusch D."/>
            <person name="Podicherti R."/>
            <person name="Tsui H.-C.T."/>
            <person name="Winkler M.E."/>
        </authorList>
    </citation>
    <scope>NUCLEOTIDE SEQUENCE</scope>
</reference>
<dbReference type="NCBIfam" id="TIGR00595">
    <property type="entry name" value="priA"/>
    <property type="match status" value="1"/>
</dbReference>
<evidence type="ECO:0000256" key="1">
    <source>
        <dbReference type="ARBA" id="ARBA00022515"/>
    </source>
</evidence>
<dbReference type="InterPro" id="IPR041222">
    <property type="entry name" value="PriA_3primeBD"/>
</dbReference>
<dbReference type="InterPro" id="IPR011545">
    <property type="entry name" value="DEAD/DEAH_box_helicase_dom"/>
</dbReference>
<dbReference type="SMART" id="SM00487">
    <property type="entry name" value="DEXDc"/>
    <property type="match status" value="1"/>
</dbReference>
<organism evidence="14">
    <name type="scientific">marine metagenome</name>
    <dbReference type="NCBI Taxonomy" id="408172"/>
    <lineage>
        <taxon>unclassified sequences</taxon>
        <taxon>metagenomes</taxon>
        <taxon>ecological metagenomes</taxon>
    </lineage>
</organism>
<evidence type="ECO:0000256" key="8">
    <source>
        <dbReference type="ARBA" id="ARBA00022840"/>
    </source>
</evidence>
<dbReference type="GO" id="GO:0006270">
    <property type="term" value="P:DNA replication initiation"/>
    <property type="evidence" value="ECO:0007669"/>
    <property type="project" value="TreeGrafter"/>
</dbReference>
<gene>
    <name evidence="14" type="ORF">METZ01_LOCUS34827</name>
</gene>
<dbReference type="GO" id="GO:1990077">
    <property type="term" value="C:primosome complex"/>
    <property type="evidence" value="ECO:0007669"/>
    <property type="project" value="UniProtKB-KW"/>
</dbReference>